<dbReference type="KEGG" id="pti:PHATRDRAFT_43679"/>
<dbReference type="PaxDb" id="2850-Phatr43679"/>
<feature type="region of interest" description="Disordered" evidence="2">
    <location>
        <begin position="93"/>
        <end position="130"/>
    </location>
</feature>
<dbReference type="InterPro" id="IPR001680">
    <property type="entry name" value="WD40_rpt"/>
</dbReference>
<dbReference type="PROSITE" id="PS50082">
    <property type="entry name" value="WD_REPEATS_2"/>
    <property type="match status" value="1"/>
</dbReference>
<keyword evidence="4" id="KW-1185">Reference proteome</keyword>
<accession>B7FT34</accession>
<dbReference type="InterPro" id="IPR011047">
    <property type="entry name" value="Quinoprotein_ADH-like_sf"/>
</dbReference>
<evidence type="ECO:0000256" key="1">
    <source>
        <dbReference type="PROSITE-ProRule" id="PRU00221"/>
    </source>
</evidence>
<evidence type="ECO:0000313" key="3">
    <source>
        <dbReference type="EMBL" id="EEC50904.1"/>
    </source>
</evidence>
<sequence length="677" mass="74175">MSRRLAIWPTSEVCVFPTGSLVRRIRSTKRRYFRQAAFLPTFFQLFASVRKSASPCLQFAVSQLGTERKRESWYFFESSSAFSHCTTLSRKAPMASPMPATISMDPSLSRSNSNSSTTTDTPTRTVSLSPTTLQGSVWPVTAQRNPSAFLRSARQAYGKALARARMLPAARRSTESMPDATAFFRRPASIPPYVSCAFLNDGDKILAADRAGTVDILQLPEPHRPQQEENTCDPDVLGSVYNVGVHAKPHVPSNYFKLQRLDGGHAFVMGLPSGECRIFATEQLDKGPIVSYCDQTLKPAPVAQFAGSFVTDIWRILPPPRKYQRHDDLTLWKQYRDPTTAMHAVDVLHEIPFWNNVDGAGAGGFSSKVNHAVGAAQWDFRETSARTFLAVHVQLHGDALGLSCIDPRTSSTANSTGTCSSPSRPSHKVCLAHVPTAFAHADTQVVAAFRSAGLPRTTAPPSPPTSLAEQSVVAIWDLRYFAKPKKTLSFPSHRVYDYDQSTAVASVVLPPGQRVRQLSASRTRPGRLLVTIKNTDGCTEHGLWQDPLRNTALTTVIANGCSEFRKPILAIDDACDVVACYEQGTAVSLYDLSQQPSRYQSVATSTCQSHGLSGRKKKRTYRGEARPDTIPPQRIETTLCDRYGLNTDLSCMAWNPSGTILVGGSCDGDLFVWPGPA</sequence>
<evidence type="ECO:0000313" key="4">
    <source>
        <dbReference type="Proteomes" id="UP000000759"/>
    </source>
</evidence>
<dbReference type="PROSITE" id="PS50294">
    <property type="entry name" value="WD_REPEATS_REGION"/>
    <property type="match status" value="1"/>
</dbReference>
<reference evidence="3 4" key="1">
    <citation type="journal article" date="2008" name="Nature">
        <title>The Phaeodactylum genome reveals the evolutionary history of diatom genomes.</title>
        <authorList>
            <person name="Bowler C."/>
            <person name="Allen A.E."/>
            <person name="Badger J.H."/>
            <person name="Grimwood J."/>
            <person name="Jabbari K."/>
            <person name="Kuo A."/>
            <person name="Maheswari U."/>
            <person name="Martens C."/>
            <person name="Maumus F."/>
            <person name="Otillar R.P."/>
            <person name="Rayko E."/>
            <person name="Salamov A."/>
            <person name="Vandepoele K."/>
            <person name="Beszteri B."/>
            <person name="Gruber A."/>
            <person name="Heijde M."/>
            <person name="Katinka M."/>
            <person name="Mock T."/>
            <person name="Valentin K."/>
            <person name="Verret F."/>
            <person name="Berges J.A."/>
            <person name="Brownlee C."/>
            <person name="Cadoret J.P."/>
            <person name="Chiovitti A."/>
            <person name="Choi C.J."/>
            <person name="Coesel S."/>
            <person name="De Martino A."/>
            <person name="Detter J.C."/>
            <person name="Durkin C."/>
            <person name="Falciatore A."/>
            <person name="Fournet J."/>
            <person name="Haruta M."/>
            <person name="Huysman M.J."/>
            <person name="Jenkins B.D."/>
            <person name="Jiroutova K."/>
            <person name="Jorgensen R.E."/>
            <person name="Joubert Y."/>
            <person name="Kaplan A."/>
            <person name="Kroger N."/>
            <person name="Kroth P.G."/>
            <person name="La Roche J."/>
            <person name="Lindquist E."/>
            <person name="Lommer M."/>
            <person name="Martin-Jezequel V."/>
            <person name="Lopez P.J."/>
            <person name="Lucas S."/>
            <person name="Mangogna M."/>
            <person name="McGinnis K."/>
            <person name="Medlin L.K."/>
            <person name="Montsant A."/>
            <person name="Oudot-Le Secq M.P."/>
            <person name="Napoli C."/>
            <person name="Obornik M."/>
            <person name="Parker M.S."/>
            <person name="Petit J.L."/>
            <person name="Porcel B.M."/>
            <person name="Poulsen N."/>
            <person name="Robison M."/>
            <person name="Rychlewski L."/>
            <person name="Rynearson T.A."/>
            <person name="Schmutz J."/>
            <person name="Shapiro H."/>
            <person name="Siaut M."/>
            <person name="Stanley M."/>
            <person name="Sussman M.R."/>
            <person name="Taylor A.R."/>
            <person name="Vardi A."/>
            <person name="von Dassow P."/>
            <person name="Vyverman W."/>
            <person name="Willis A."/>
            <person name="Wyrwicz L.S."/>
            <person name="Rokhsar D.S."/>
            <person name="Weissenbach J."/>
            <person name="Armbrust E.V."/>
            <person name="Green B.R."/>
            <person name="Van de Peer Y."/>
            <person name="Grigoriev I.V."/>
        </authorList>
    </citation>
    <scope>NUCLEOTIDE SEQUENCE [LARGE SCALE GENOMIC DNA]</scope>
    <source>
        <strain evidence="3 4">CCAP 1055/1</strain>
    </source>
</reference>
<feature type="compositionally biased region" description="Low complexity" evidence="2">
    <location>
        <begin position="105"/>
        <end position="129"/>
    </location>
</feature>
<protein>
    <submittedName>
        <fullName evidence="3">Uncharacterized protein</fullName>
    </submittedName>
</protein>
<gene>
    <name evidence="3" type="ORF">PHATRDRAFT_43679</name>
</gene>
<dbReference type="SUPFAM" id="SSF50998">
    <property type="entry name" value="Quinoprotein alcohol dehydrogenase-like"/>
    <property type="match status" value="1"/>
</dbReference>
<dbReference type="OrthoDB" id="54648at2759"/>
<proteinExistence type="predicted"/>
<organism evidence="3 4">
    <name type="scientific">Phaeodactylum tricornutum (strain CCAP 1055/1)</name>
    <dbReference type="NCBI Taxonomy" id="556484"/>
    <lineage>
        <taxon>Eukaryota</taxon>
        <taxon>Sar</taxon>
        <taxon>Stramenopiles</taxon>
        <taxon>Ochrophyta</taxon>
        <taxon>Bacillariophyta</taxon>
        <taxon>Bacillariophyceae</taxon>
        <taxon>Bacillariophycidae</taxon>
        <taxon>Naviculales</taxon>
        <taxon>Phaeodactylaceae</taxon>
        <taxon>Phaeodactylum</taxon>
    </lineage>
</organism>
<dbReference type="Proteomes" id="UP000000759">
    <property type="component" value="Chromosome 2"/>
</dbReference>
<dbReference type="RefSeq" id="XP_002178090.1">
    <property type="nucleotide sequence ID" value="XM_002178054.1"/>
</dbReference>
<dbReference type="GeneID" id="7197449"/>
<name>B7FT34_PHATC</name>
<dbReference type="EMBL" id="CM000606">
    <property type="protein sequence ID" value="EEC50904.1"/>
    <property type="molecule type" value="Genomic_DNA"/>
</dbReference>
<keyword evidence="1" id="KW-0853">WD repeat</keyword>
<dbReference type="AlphaFoldDB" id="B7FT34"/>
<evidence type="ECO:0000256" key="2">
    <source>
        <dbReference type="SAM" id="MobiDB-lite"/>
    </source>
</evidence>
<dbReference type="InParanoid" id="B7FT34"/>
<reference evidence="4" key="2">
    <citation type="submission" date="2008-08" db="EMBL/GenBank/DDBJ databases">
        <authorList>
            <consortium name="Diatom Consortium"/>
            <person name="Grigoriev I."/>
            <person name="Grimwood J."/>
            <person name="Kuo A."/>
            <person name="Otillar R.P."/>
            <person name="Salamov A."/>
            <person name="Detter J.C."/>
            <person name="Lindquist E."/>
            <person name="Shapiro H."/>
            <person name="Lucas S."/>
            <person name="Glavina del Rio T."/>
            <person name="Pitluck S."/>
            <person name="Rokhsar D."/>
            <person name="Bowler C."/>
        </authorList>
    </citation>
    <scope>GENOME REANNOTATION</scope>
    <source>
        <strain evidence="4">CCAP 1055/1</strain>
    </source>
</reference>
<feature type="repeat" description="WD" evidence="1">
    <location>
        <begin position="642"/>
        <end position="677"/>
    </location>
</feature>